<dbReference type="EMBL" id="CP036276">
    <property type="protein sequence ID" value="QDU42402.1"/>
    <property type="molecule type" value="Genomic_DNA"/>
</dbReference>
<dbReference type="KEGG" id="sdyn:Mal52_08630"/>
<reference evidence="2 3" key="1">
    <citation type="submission" date="2019-02" db="EMBL/GenBank/DDBJ databases">
        <title>Deep-cultivation of Planctomycetes and their phenomic and genomic characterization uncovers novel biology.</title>
        <authorList>
            <person name="Wiegand S."/>
            <person name="Jogler M."/>
            <person name="Boedeker C."/>
            <person name="Pinto D."/>
            <person name="Vollmers J."/>
            <person name="Rivas-Marin E."/>
            <person name="Kohn T."/>
            <person name="Peeters S.H."/>
            <person name="Heuer A."/>
            <person name="Rast P."/>
            <person name="Oberbeckmann S."/>
            <person name="Bunk B."/>
            <person name="Jeske O."/>
            <person name="Meyerdierks A."/>
            <person name="Storesund J.E."/>
            <person name="Kallscheuer N."/>
            <person name="Luecker S."/>
            <person name="Lage O.M."/>
            <person name="Pohl T."/>
            <person name="Merkel B.J."/>
            <person name="Hornburger P."/>
            <person name="Mueller R.-W."/>
            <person name="Bruemmer F."/>
            <person name="Labrenz M."/>
            <person name="Spormann A.M."/>
            <person name="Op den Camp H."/>
            <person name="Overmann J."/>
            <person name="Amann R."/>
            <person name="Jetten M.S.M."/>
            <person name="Mascher T."/>
            <person name="Medema M.H."/>
            <person name="Devos D.P."/>
            <person name="Kaster A.-K."/>
            <person name="Ovreas L."/>
            <person name="Rohde M."/>
            <person name="Galperin M.Y."/>
            <person name="Jogler C."/>
        </authorList>
    </citation>
    <scope>NUCLEOTIDE SEQUENCE [LARGE SCALE GENOMIC DNA]</scope>
    <source>
        <strain evidence="2 3">Mal52</strain>
    </source>
</reference>
<feature type="compositionally biased region" description="Basic and acidic residues" evidence="1">
    <location>
        <begin position="318"/>
        <end position="334"/>
    </location>
</feature>
<organism evidence="2 3">
    <name type="scientific">Symmachiella dynata</name>
    <dbReference type="NCBI Taxonomy" id="2527995"/>
    <lineage>
        <taxon>Bacteria</taxon>
        <taxon>Pseudomonadati</taxon>
        <taxon>Planctomycetota</taxon>
        <taxon>Planctomycetia</taxon>
        <taxon>Planctomycetales</taxon>
        <taxon>Planctomycetaceae</taxon>
        <taxon>Symmachiella</taxon>
    </lineage>
</organism>
<name>A0A517ZIU1_9PLAN</name>
<proteinExistence type="predicted"/>
<sequence>MNRKVIVLVGIVAFGLVGLAAYQAAAAIVRSDREAILSVDRMSQLTSTQHGRLEKDFQSFYRKPAEEQQKLREMHAYLQQRGKAERLKQISQNYYAWYSEVGSRRRIELREQTNVQDKLALVLAIQKTMEEEQQANGENSWGREGRGRRRRLSSQDLANVMGLVEIKLREEDPAASEQLDEIEDSVGYRRYYSVMSILLKASGDNARGPDMKSRKRLWDFFEDERFLEVITNRGIRRMLEKRGDSKRSAPRPSLILILGDSLREAYHEEIKQDLPDEKELMEYFVQLSDVEQGKLIWYSTDDFMRHLSRKFVHEHEDRYPRDPTELFRSRGPRDRGRRGGPNGAPGRSKERRPPLPGARRPPADGPRDRN</sequence>
<accession>A0A517ZIU1</accession>
<evidence type="ECO:0000313" key="3">
    <source>
        <dbReference type="Proteomes" id="UP000319383"/>
    </source>
</evidence>
<evidence type="ECO:0000313" key="2">
    <source>
        <dbReference type="EMBL" id="QDU42402.1"/>
    </source>
</evidence>
<evidence type="ECO:0000256" key="1">
    <source>
        <dbReference type="SAM" id="MobiDB-lite"/>
    </source>
</evidence>
<feature type="region of interest" description="Disordered" evidence="1">
    <location>
        <begin position="318"/>
        <end position="370"/>
    </location>
</feature>
<gene>
    <name evidence="2" type="ORF">Mal52_08630</name>
</gene>
<dbReference type="Proteomes" id="UP000319383">
    <property type="component" value="Chromosome"/>
</dbReference>
<dbReference type="RefSeq" id="WP_145374455.1">
    <property type="nucleotide sequence ID" value="NZ_CP036276.1"/>
</dbReference>
<keyword evidence="3" id="KW-1185">Reference proteome</keyword>
<protein>
    <submittedName>
        <fullName evidence="2">Uncharacterized protein</fullName>
    </submittedName>
</protein>
<dbReference type="AlphaFoldDB" id="A0A517ZIU1"/>
<feature type="compositionally biased region" description="Basic and acidic residues" evidence="1">
    <location>
        <begin position="361"/>
        <end position="370"/>
    </location>
</feature>